<comment type="caution">
    <text evidence="2">The sequence shown here is derived from an EMBL/GenBank/DDBJ whole genome shotgun (WGS) entry which is preliminary data.</text>
</comment>
<gene>
    <name evidence="2" type="ORF">N0V93_008626</name>
</gene>
<evidence type="ECO:0000313" key="2">
    <source>
        <dbReference type="EMBL" id="KAJ4388021.1"/>
    </source>
</evidence>
<evidence type="ECO:0000313" key="3">
    <source>
        <dbReference type="Proteomes" id="UP001140453"/>
    </source>
</evidence>
<sequence length="253" mass="27426">MSLPTLILIPGAYTPHTIYNDFLPLLRAHNIEAYALPLQTVGRRPLPAPHMYDDAAFIATEVRKLVDLGKRVVLLGHSYGGVPISQCTEGLSVKERAAEGKKGGVARLVYLTALVPRPGETASGEEPGDLAGAGYLSHYLSFDPELALRFTLSDIPREKALSLGNISQEMSAVSQVDALTWAGYKDVPSTYIVTKQDQALSVDRQQVAIEVLKEFAPDEGGPEILEIDSGHAPNLSKPEELAKMLKDIVERAK</sequence>
<dbReference type="AlphaFoldDB" id="A0A9W9CU31"/>
<accession>A0A9W9CU31</accession>
<evidence type="ECO:0000259" key="1">
    <source>
        <dbReference type="Pfam" id="PF12697"/>
    </source>
</evidence>
<reference evidence="2" key="1">
    <citation type="submission" date="2022-10" db="EMBL/GenBank/DDBJ databases">
        <title>Tapping the CABI collections for fungal endophytes: first genome assemblies for Collariella, Neodidymelliopsis, Ascochyta clinopodiicola, Didymella pomorum, Didymosphaeria variabile, Neocosmospora piperis and Neocucurbitaria cava.</title>
        <authorList>
            <person name="Hill R."/>
        </authorList>
    </citation>
    <scope>NUCLEOTIDE SEQUENCE</scope>
    <source>
        <strain evidence="2">IMI 355082</strain>
    </source>
</reference>
<dbReference type="Proteomes" id="UP001140453">
    <property type="component" value="Unassembled WGS sequence"/>
</dbReference>
<dbReference type="EMBL" id="JAPEVB010000005">
    <property type="protein sequence ID" value="KAJ4388021.1"/>
    <property type="molecule type" value="Genomic_DNA"/>
</dbReference>
<dbReference type="InterPro" id="IPR029058">
    <property type="entry name" value="AB_hydrolase_fold"/>
</dbReference>
<dbReference type="PANTHER" id="PTHR37017:SF13">
    <property type="entry name" value="AB HYDROLASE-1 DOMAIN-CONTAINING PROTEIN"/>
    <property type="match status" value="1"/>
</dbReference>
<feature type="domain" description="AB hydrolase-1" evidence="1">
    <location>
        <begin position="6"/>
        <end position="243"/>
    </location>
</feature>
<dbReference type="SUPFAM" id="SSF53474">
    <property type="entry name" value="alpha/beta-Hydrolases"/>
    <property type="match status" value="1"/>
</dbReference>
<name>A0A9W9CU31_9PEZI</name>
<dbReference type="PANTHER" id="PTHR37017">
    <property type="entry name" value="AB HYDROLASE-1 DOMAIN-CONTAINING PROTEIN-RELATED"/>
    <property type="match status" value="1"/>
</dbReference>
<dbReference type="InterPro" id="IPR052897">
    <property type="entry name" value="Sec-Metab_Biosynth_Hydrolase"/>
</dbReference>
<dbReference type="Pfam" id="PF12697">
    <property type="entry name" value="Abhydrolase_6"/>
    <property type="match status" value="1"/>
</dbReference>
<proteinExistence type="predicted"/>
<dbReference type="Gene3D" id="3.40.50.1820">
    <property type="entry name" value="alpha/beta hydrolase"/>
    <property type="match status" value="1"/>
</dbReference>
<dbReference type="InterPro" id="IPR000073">
    <property type="entry name" value="AB_hydrolase_1"/>
</dbReference>
<organism evidence="2 3">
    <name type="scientific">Gnomoniopsis smithogilvyi</name>
    <dbReference type="NCBI Taxonomy" id="1191159"/>
    <lineage>
        <taxon>Eukaryota</taxon>
        <taxon>Fungi</taxon>
        <taxon>Dikarya</taxon>
        <taxon>Ascomycota</taxon>
        <taxon>Pezizomycotina</taxon>
        <taxon>Sordariomycetes</taxon>
        <taxon>Sordariomycetidae</taxon>
        <taxon>Diaporthales</taxon>
        <taxon>Gnomoniaceae</taxon>
        <taxon>Gnomoniopsis</taxon>
    </lineage>
</organism>
<dbReference type="OrthoDB" id="1263307at2759"/>
<keyword evidence="3" id="KW-1185">Reference proteome</keyword>
<protein>
    <recommendedName>
        <fullName evidence="1">AB hydrolase-1 domain-containing protein</fullName>
    </recommendedName>
</protein>